<dbReference type="CDD" id="cd00775">
    <property type="entry name" value="LysRS_core"/>
    <property type="match status" value="1"/>
</dbReference>
<evidence type="ECO:0000313" key="12">
    <source>
        <dbReference type="EMBL" id="ATZ16711.1"/>
    </source>
</evidence>
<dbReference type="InterPro" id="IPR004365">
    <property type="entry name" value="NA-bd_OB_tRNA"/>
</dbReference>
<evidence type="ECO:0000256" key="6">
    <source>
        <dbReference type="ARBA" id="ARBA00022840"/>
    </source>
</evidence>
<keyword evidence="8 10" id="KW-0030">Aminoacyl-tRNA synthetase</keyword>
<dbReference type="InterPro" id="IPR004364">
    <property type="entry name" value="Aa-tRNA-synt_II"/>
</dbReference>
<dbReference type="InterPro" id="IPR006195">
    <property type="entry name" value="aa-tRNA-synth_II"/>
</dbReference>
<dbReference type="InterPro" id="IPR045864">
    <property type="entry name" value="aa-tRNA-synth_II/BPL/LPL"/>
</dbReference>
<keyword evidence="10 11" id="KW-0460">Magnesium</keyword>
<organism evidence="12 13">
    <name type="scientific">Entomoplasma freundtii</name>
    <dbReference type="NCBI Taxonomy" id="74700"/>
    <lineage>
        <taxon>Bacteria</taxon>
        <taxon>Bacillati</taxon>
        <taxon>Mycoplasmatota</taxon>
        <taxon>Mollicutes</taxon>
        <taxon>Entomoplasmatales</taxon>
        <taxon>Entomoplasmataceae</taxon>
        <taxon>Entomoplasma</taxon>
    </lineage>
</organism>
<dbReference type="KEGG" id="efr:EFREU_v1c06910"/>
<comment type="subcellular location">
    <subcellularLocation>
        <location evidence="10">Cytoplasm</location>
    </subcellularLocation>
</comment>
<dbReference type="PANTHER" id="PTHR42918">
    <property type="entry name" value="LYSYL-TRNA SYNTHETASE"/>
    <property type="match status" value="1"/>
</dbReference>
<dbReference type="OrthoDB" id="9801152at2"/>
<evidence type="ECO:0000256" key="7">
    <source>
        <dbReference type="ARBA" id="ARBA00022917"/>
    </source>
</evidence>
<proteinExistence type="inferred from homology"/>
<dbReference type="Pfam" id="PF00152">
    <property type="entry name" value="tRNA-synt_2"/>
    <property type="match status" value="1"/>
</dbReference>
<evidence type="ECO:0000256" key="8">
    <source>
        <dbReference type="ARBA" id="ARBA00023146"/>
    </source>
</evidence>
<evidence type="ECO:0000256" key="5">
    <source>
        <dbReference type="ARBA" id="ARBA00022741"/>
    </source>
</evidence>
<dbReference type="GO" id="GO:0006430">
    <property type="term" value="P:lysyl-tRNA aminoacylation"/>
    <property type="evidence" value="ECO:0007669"/>
    <property type="project" value="UniProtKB-UniRule"/>
</dbReference>
<dbReference type="InterPro" id="IPR002313">
    <property type="entry name" value="Lys-tRNA-ligase_II"/>
</dbReference>
<feature type="binding site" evidence="10">
    <location>
        <position position="420"/>
    </location>
    <ligand>
        <name>Mg(2+)</name>
        <dbReference type="ChEBI" id="CHEBI:18420"/>
        <label>2</label>
    </ligand>
</feature>
<evidence type="ECO:0000313" key="13">
    <source>
        <dbReference type="Proteomes" id="UP000232222"/>
    </source>
</evidence>
<reference evidence="12 13" key="1">
    <citation type="submission" date="2017-11" db="EMBL/GenBank/DDBJ databases">
        <title>Genome sequence of Entomoplasma freundtii BARC 318 (ATCC 51999).</title>
        <authorList>
            <person name="Lo W.-S."/>
            <person name="Gasparich G.E."/>
            <person name="Kuo C.-H."/>
        </authorList>
    </citation>
    <scope>NUCLEOTIDE SEQUENCE [LARGE SCALE GENOMIC DNA]</scope>
    <source>
        <strain evidence="12 13">BARC 318</strain>
    </source>
</reference>
<keyword evidence="10" id="KW-0963">Cytoplasm</keyword>
<gene>
    <name evidence="10 12" type="primary">lysS</name>
    <name evidence="12" type="ORF">EFREU_v1c06910</name>
</gene>
<dbReference type="Proteomes" id="UP000232222">
    <property type="component" value="Chromosome"/>
</dbReference>
<dbReference type="PRINTS" id="PR00982">
    <property type="entry name" value="TRNASYNTHLYS"/>
</dbReference>
<keyword evidence="5 10" id="KW-0547">Nucleotide-binding</keyword>
<dbReference type="CDD" id="cd04322">
    <property type="entry name" value="LysRS_N"/>
    <property type="match status" value="1"/>
</dbReference>
<sequence>MTNRKRNFSEQELVRQEKYQQLVQASADPFQETKFERNYTLAELHKKFGEESKDQLLAMPEKEKFVKVAGRIRLFREAGKKAAFVNIQDQDSSIQLYCRLDEMGEKAFAHFRNLDLGDIIGVEGIMMRTDHGELSIRVKQYKLLTKALRPLPDKHSGIQDIEEKYRRRYVDLIMNPEVKKVFQARTKIIRTIQGYLDSLGYLEVETPILQNIKGGAAAKPFISHYNALDSDFYLRIATELHLKRLVVGGFEGVYEIGRIFRNEGMDTRHNPEFTSLELYVAYEDMTFLMNLTETIFRKANKAIGNPNVIPYGNYQIDLAKPFRRLHMVEGIKQQTGVDFWKPMTFAEAKKIAEEKGLKVESHFTGVGHIINLFFEEFVEKSIIEPTFVYGHPVEISPLSKLNKEDPRFTDRFELFIIGREYVNAFSELNNPQQQYDRFLEQENEGKSGNDEATEMDLDFIEALEIGMPPTAGIGIGIDRLVMLLTNSESIKDVLFFPQMRPRS</sequence>
<dbReference type="InterPro" id="IPR044136">
    <property type="entry name" value="Lys-tRNA-ligase_II_N"/>
</dbReference>
<evidence type="ECO:0000256" key="2">
    <source>
        <dbReference type="ARBA" id="ARBA00011738"/>
    </source>
</evidence>
<evidence type="ECO:0000256" key="11">
    <source>
        <dbReference type="RuleBase" id="RU000336"/>
    </source>
</evidence>
<dbReference type="EMBL" id="CP024962">
    <property type="protein sequence ID" value="ATZ16711.1"/>
    <property type="molecule type" value="Genomic_DNA"/>
</dbReference>
<dbReference type="PROSITE" id="PS50862">
    <property type="entry name" value="AA_TRNA_LIGASE_II"/>
    <property type="match status" value="1"/>
</dbReference>
<keyword evidence="4 10" id="KW-0479">Metal-binding</keyword>
<dbReference type="NCBIfam" id="NF001756">
    <property type="entry name" value="PRK00484.1"/>
    <property type="match status" value="1"/>
</dbReference>
<protein>
    <recommendedName>
        <fullName evidence="10">Lysine--tRNA ligase</fullName>
        <ecNumber evidence="10">6.1.1.6</ecNumber>
    </recommendedName>
    <alternativeName>
        <fullName evidence="10">Lysyl-tRNA synthetase</fullName>
        <shortName evidence="10">LysRS</shortName>
    </alternativeName>
</protein>
<comment type="catalytic activity">
    <reaction evidence="9 10 11">
        <text>tRNA(Lys) + L-lysine + ATP = L-lysyl-tRNA(Lys) + AMP + diphosphate</text>
        <dbReference type="Rhea" id="RHEA:20792"/>
        <dbReference type="Rhea" id="RHEA-COMP:9696"/>
        <dbReference type="Rhea" id="RHEA-COMP:9697"/>
        <dbReference type="ChEBI" id="CHEBI:30616"/>
        <dbReference type="ChEBI" id="CHEBI:32551"/>
        <dbReference type="ChEBI" id="CHEBI:33019"/>
        <dbReference type="ChEBI" id="CHEBI:78442"/>
        <dbReference type="ChEBI" id="CHEBI:78529"/>
        <dbReference type="ChEBI" id="CHEBI:456215"/>
        <dbReference type="EC" id="6.1.1.6"/>
    </reaction>
</comment>
<comment type="cofactor">
    <cofactor evidence="10 11">
        <name>Mg(2+)</name>
        <dbReference type="ChEBI" id="CHEBI:18420"/>
    </cofactor>
    <text evidence="10 11">Binds 3 Mg(2+) ions per subunit.</text>
</comment>
<evidence type="ECO:0000256" key="4">
    <source>
        <dbReference type="ARBA" id="ARBA00022723"/>
    </source>
</evidence>
<feature type="binding site" evidence="10">
    <location>
        <position position="420"/>
    </location>
    <ligand>
        <name>Mg(2+)</name>
        <dbReference type="ChEBI" id="CHEBI:18420"/>
        <label>1</label>
    </ligand>
</feature>
<keyword evidence="13" id="KW-1185">Reference proteome</keyword>
<dbReference type="SUPFAM" id="SSF55681">
    <property type="entry name" value="Class II aaRS and biotin synthetases"/>
    <property type="match status" value="1"/>
</dbReference>
<dbReference type="RefSeq" id="WP_100609789.1">
    <property type="nucleotide sequence ID" value="NZ_CP024962.1"/>
</dbReference>
<comment type="subunit">
    <text evidence="2 10">Homodimer.</text>
</comment>
<dbReference type="SUPFAM" id="SSF50249">
    <property type="entry name" value="Nucleic acid-binding proteins"/>
    <property type="match status" value="1"/>
</dbReference>
<dbReference type="Gene3D" id="3.30.930.10">
    <property type="entry name" value="Bira Bifunctional Protein, Domain 2"/>
    <property type="match status" value="1"/>
</dbReference>
<keyword evidence="7 10" id="KW-0648">Protein biosynthesis</keyword>
<dbReference type="GO" id="GO:0000049">
    <property type="term" value="F:tRNA binding"/>
    <property type="evidence" value="ECO:0007669"/>
    <property type="project" value="TreeGrafter"/>
</dbReference>
<dbReference type="AlphaFoldDB" id="A0A2K8NVD5"/>
<dbReference type="Gene3D" id="2.40.50.140">
    <property type="entry name" value="Nucleic acid-binding proteins"/>
    <property type="match status" value="1"/>
</dbReference>
<dbReference type="EC" id="6.1.1.6" evidence="10"/>
<comment type="similarity">
    <text evidence="1 10">Belongs to the class-II aminoacyl-tRNA synthetase family.</text>
</comment>
<dbReference type="InterPro" id="IPR018149">
    <property type="entry name" value="Lys-tRNA-synth_II_C"/>
</dbReference>
<dbReference type="GO" id="GO:0005524">
    <property type="term" value="F:ATP binding"/>
    <property type="evidence" value="ECO:0007669"/>
    <property type="project" value="UniProtKB-UniRule"/>
</dbReference>
<keyword evidence="6 10" id="KW-0067">ATP-binding</keyword>
<dbReference type="FunFam" id="2.40.50.140:FF:000024">
    <property type="entry name" value="Lysine--tRNA ligase"/>
    <property type="match status" value="1"/>
</dbReference>
<evidence type="ECO:0000256" key="10">
    <source>
        <dbReference type="HAMAP-Rule" id="MF_00252"/>
    </source>
</evidence>
<evidence type="ECO:0000256" key="1">
    <source>
        <dbReference type="ARBA" id="ARBA00008226"/>
    </source>
</evidence>
<evidence type="ECO:0000256" key="3">
    <source>
        <dbReference type="ARBA" id="ARBA00022598"/>
    </source>
</evidence>
<dbReference type="NCBIfam" id="TIGR00499">
    <property type="entry name" value="lysS_bact"/>
    <property type="match status" value="1"/>
</dbReference>
<keyword evidence="3 10" id="KW-0436">Ligase</keyword>
<name>A0A2K8NVD5_9MOLU</name>
<accession>A0A2K8NVD5</accession>
<dbReference type="GO" id="GO:0000287">
    <property type="term" value="F:magnesium ion binding"/>
    <property type="evidence" value="ECO:0007669"/>
    <property type="project" value="UniProtKB-UniRule"/>
</dbReference>
<dbReference type="PANTHER" id="PTHR42918:SF15">
    <property type="entry name" value="LYSINE--TRNA LIGASE, CHLOROPLASTIC_MITOCHONDRIAL"/>
    <property type="match status" value="1"/>
</dbReference>
<dbReference type="GO" id="GO:0005829">
    <property type="term" value="C:cytosol"/>
    <property type="evidence" value="ECO:0007669"/>
    <property type="project" value="TreeGrafter"/>
</dbReference>
<dbReference type="HAMAP" id="MF_00252">
    <property type="entry name" value="Lys_tRNA_synth_class2"/>
    <property type="match status" value="1"/>
</dbReference>
<dbReference type="Pfam" id="PF01336">
    <property type="entry name" value="tRNA_anti-codon"/>
    <property type="match status" value="1"/>
</dbReference>
<evidence type="ECO:0000256" key="9">
    <source>
        <dbReference type="ARBA" id="ARBA00048573"/>
    </source>
</evidence>
<feature type="binding site" evidence="10">
    <location>
        <position position="413"/>
    </location>
    <ligand>
        <name>Mg(2+)</name>
        <dbReference type="ChEBI" id="CHEBI:18420"/>
        <label>1</label>
    </ligand>
</feature>
<dbReference type="InterPro" id="IPR012340">
    <property type="entry name" value="NA-bd_OB-fold"/>
</dbReference>
<dbReference type="GO" id="GO:0004824">
    <property type="term" value="F:lysine-tRNA ligase activity"/>
    <property type="evidence" value="ECO:0007669"/>
    <property type="project" value="UniProtKB-UniRule"/>
</dbReference>